<keyword evidence="7" id="KW-1185">Reference proteome</keyword>
<dbReference type="PROSITE" id="PS50002">
    <property type="entry name" value="SH3"/>
    <property type="match status" value="1"/>
</dbReference>
<evidence type="ECO:0000256" key="2">
    <source>
        <dbReference type="PROSITE-ProRule" id="PRU00192"/>
    </source>
</evidence>
<evidence type="ECO:0000256" key="1">
    <source>
        <dbReference type="ARBA" id="ARBA00022443"/>
    </source>
</evidence>
<evidence type="ECO:0000313" key="7">
    <source>
        <dbReference type="Proteomes" id="UP000193920"/>
    </source>
</evidence>
<evidence type="ECO:0000259" key="5">
    <source>
        <dbReference type="PROSITE" id="PS50002"/>
    </source>
</evidence>
<dbReference type="OrthoDB" id="2113383at2759"/>
<organism evidence="6 7">
    <name type="scientific">Neocallimastix californiae</name>
    <dbReference type="NCBI Taxonomy" id="1754190"/>
    <lineage>
        <taxon>Eukaryota</taxon>
        <taxon>Fungi</taxon>
        <taxon>Fungi incertae sedis</taxon>
        <taxon>Chytridiomycota</taxon>
        <taxon>Chytridiomycota incertae sedis</taxon>
        <taxon>Neocallimastigomycetes</taxon>
        <taxon>Neocallimastigales</taxon>
        <taxon>Neocallimastigaceae</taxon>
        <taxon>Neocallimastix</taxon>
    </lineage>
</organism>
<dbReference type="Gene3D" id="3.80.10.10">
    <property type="entry name" value="Ribonuclease Inhibitor"/>
    <property type="match status" value="1"/>
</dbReference>
<dbReference type="InterPro" id="IPR032675">
    <property type="entry name" value="LRR_dom_sf"/>
</dbReference>
<feature type="signal peptide" evidence="4">
    <location>
        <begin position="1"/>
        <end position="21"/>
    </location>
</feature>
<dbReference type="PANTHER" id="PTHR46662:SF100">
    <property type="entry name" value="PROTEIN KINASE DOMAIN-CONTAINING PROTEIN"/>
    <property type="match status" value="1"/>
</dbReference>
<keyword evidence="3" id="KW-1133">Transmembrane helix</keyword>
<sequence>MNYKKLIKVLLFGAVISSTYGDPCEEIKAYANSNNIGLICSNDKELMIDVVDIFKEEMKEDFIQKFLKQFPNIETLYVNNKQLTGELIIPENSNLRKLHAGLNQLSGKLNILEISKLEYLDASDNNLEGELNIPNNTTLKFLNVGYNKLTGSIIIPENSKLEVLNVHNNNLSGQLIIPKNSNLKELGANNNKLTGNITIPESLIEFAAPHNQLTGDIIIPENSKLERLYVNNNKFNGKIIIPENCNLERVDISNNELKGEITLTKSSRIRELNAKGNDINVSCDADTYETYTNYCELKFKKQKKNFPYIIGSSLILICMIIFLILIILDNKKKRKLSEKNESNDDLLEINIQENSFKVGKCYIAGSNYIPRKVDEITISANDRISIIEVLDNGRANGKNLNTQQSGIFPLSCLKSEIIVQNKEIRTNQNSIYCLSITIVLCAIVFFINC</sequence>
<evidence type="ECO:0000256" key="4">
    <source>
        <dbReference type="SAM" id="SignalP"/>
    </source>
</evidence>
<dbReference type="SUPFAM" id="SSF52047">
    <property type="entry name" value="RNI-like"/>
    <property type="match status" value="1"/>
</dbReference>
<dbReference type="EMBL" id="MCOG01000035">
    <property type="protein sequence ID" value="ORY73171.1"/>
    <property type="molecule type" value="Genomic_DNA"/>
</dbReference>
<evidence type="ECO:0000313" key="6">
    <source>
        <dbReference type="EMBL" id="ORY73171.1"/>
    </source>
</evidence>
<dbReference type="InterPro" id="IPR036028">
    <property type="entry name" value="SH3-like_dom_sf"/>
</dbReference>
<feature type="transmembrane region" description="Helical" evidence="3">
    <location>
        <begin position="430"/>
        <end position="447"/>
    </location>
</feature>
<dbReference type="Gene3D" id="2.30.30.40">
    <property type="entry name" value="SH3 Domains"/>
    <property type="match status" value="1"/>
</dbReference>
<evidence type="ECO:0000256" key="3">
    <source>
        <dbReference type="SAM" id="Phobius"/>
    </source>
</evidence>
<keyword evidence="3" id="KW-0472">Membrane</keyword>
<dbReference type="Proteomes" id="UP000193920">
    <property type="component" value="Unassembled WGS sequence"/>
</dbReference>
<dbReference type="AlphaFoldDB" id="A0A1Y2ENM6"/>
<feature type="transmembrane region" description="Helical" evidence="3">
    <location>
        <begin position="306"/>
        <end position="328"/>
    </location>
</feature>
<accession>A0A1Y2ENM6</accession>
<protein>
    <submittedName>
        <fullName evidence="6">RNI-like protein</fullName>
    </submittedName>
</protein>
<feature type="domain" description="SH3" evidence="5">
    <location>
        <begin position="357"/>
        <end position="418"/>
    </location>
</feature>
<proteinExistence type="predicted"/>
<comment type="caution">
    <text evidence="6">The sequence shown here is derived from an EMBL/GenBank/DDBJ whole genome shotgun (WGS) entry which is preliminary data.</text>
</comment>
<keyword evidence="3" id="KW-0812">Transmembrane</keyword>
<feature type="chain" id="PRO_5012440728" evidence="4">
    <location>
        <begin position="22"/>
        <end position="449"/>
    </location>
</feature>
<keyword evidence="1 2" id="KW-0728">SH3 domain</keyword>
<reference evidence="6 7" key="1">
    <citation type="submission" date="2016-08" db="EMBL/GenBank/DDBJ databases">
        <title>A Parts List for Fungal Cellulosomes Revealed by Comparative Genomics.</title>
        <authorList>
            <consortium name="DOE Joint Genome Institute"/>
            <person name="Haitjema C.H."/>
            <person name="Gilmore S.P."/>
            <person name="Henske J.K."/>
            <person name="Solomon K.V."/>
            <person name="De Groot R."/>
            <person name="Kuo A."/>
            <person name="Mondo S.J."/>
            <person name="Salamov A.A."/>
            <person name="Labutti K."/>
            <person name="Zhao Z."/>
            <person name="Chiniquy J."/>
            <person name="Barry K."/>
            <person name="Brewer H.M."/>
            <person name="Purvine S.O."/>
            <person name="Wright A.T."/>
            <person name="Boxma B."/>
            <person name="Van Alen T."/>
            <person name="Hackstein J.H."/>
            <person name="Baker S.E."/>
            <person name="Grigoriev I.V."/>
            <person name="O'Malley M.A."/>
        </authorList>
    </citation>
    <scope>NUCLEOTIDE SEQUENCE [LARGE SCALE GENOMIC DNA]</scope>
    <source>
        <strain evidence="6 7">G1</strain>
    </source>
</reference>
<gene>
    <name evidence="6" type="ORF">LY90DRAFT_666769</name>
</gene>
<dbReference type="SUPFAM" id="SSF50044">
    <property type="entry name" value="SH3-domain"/>
    <property type="match status" value="1"/>
</dbReference>
<keyword evidence="4" id="KW-0732">Signal</keyword>
<dbReference type="PANTHER" id="PTHR46662">
    <property type="entry name" value="DI-GLUCOSE BINDING PROTEIN WITH LEUCINE-RICH REPEAT DOMAIN-CONTAINING PROTEIN"/>
    <property type="match status" value="1"/>
</dbReference>
<name>A0A1Y2ENM6_9FUNG</name>
<dbReference type="InterPro" id="IPR001452">
    <property type="entry name" value="SH3_domain"/>
</dbReference>